<keyword evidence="3" id="KW-1015">Disulfide bond</keyword>
<protein>
    <recommendedName>
        <fullName evidence="9">Angiotensin-converting enzyme</fullName>
    </recommendedName>
</protein>
<dbReference type="GO" id="GO:0008241">
    <property type="term" value="F:peptidyl-dipeptidase activity"/>
    <property type="evidence" value="ECO:0007669"/>
    <property type="project" value="InterPro"/>
</dbReference>
<evidence type="ECO:0000256" key="1">
    <source>
        <dbReference type="ARBA" id="ARBA00008139"/>
    </source>
</evidence>
<evidence type="ECO:0000313" key="8">
    <source>
        <dbReference type="Proteomes" id="UP001195483"/>
    </source>
</evidence>
<evidence type="ECO:0000256" key="3">
    <source>
        <dbReference type="ARBA" id="ARBA00023157"/>
    </source>
</evidence>
<dbReference type="SUPFAM" id="SSF55486">
    <property type="entry name" value="Metalloproteases ('zincins'), catalytic domain"/>
    <property type="match status" value="1"/>
</dbReference>
<keyword evidence="4 5" id="KW-0325">Glycoprotein</keyword>
<comment type="similarity">
    <text evidence="1 6">Belongs to the peptidase M2 family.</text>
</comment>
<evidence type="ECO:0008006" key="9">
    <source>
        <dbReference type="Google" id="ProtNLM"/>
    </source>
</evidence>
<keyword evidence="2" id="KW-0732">Signal</keyword>
<evidence type="ECO:0000256" key="5">
    <source>
        <dbReference type="PIRSR" id="PIRSR601548-10"/>
    </source>
</evidence>
<keyword evidence="8" id="KW-1185">Reference proteome</keyword>
<proteinExistence type="inferred from homology"/>
<dbReference type="PANTHER" id="PTHR10514:SF27">
    <property type="entry name" value="ANGIOTENSIN-CONVERTING ENZYME"/>
    <property type="match status" value="1"/>
</dbReference>
<reference evidence="7" key="1">
    <citation type="journal article" date="2021" name="Genome Biol. Evol.">
        <title>A High-Quality Reference Genome for a Parasitic Bivalve with Doubly Uniparental Inheritance (Bivalvia: Unionida).</title>
        <authorList>
            <person name="Smith C.H."/>
        </authorList>
    </citation>
    <scope>NUCLEOTIDE SEQUENCE</scope>
    <source>
        <strain evidence="7">CHS0354</strain>
    </source>
</reference>
<dbReference type="GO" id="GO:0006508">
    <property type="term" value="P:proteolysis"/>
    <property type="evidence" value="ECO:0007669"/>
    <property type="project" value="InterPro"/>
</dbReference>
<comment type="caution">
    <text evidence="7">The sequence shown here is derived from an EMBL/GenBank/DDBJ whole genome shotgun (WGS) entry which is preliminary data.</text>
</comment>
<dbReference type="InterPro" id="IPR001548">
    <property type="entry name" value="Peptidase_M2"/>
</dbReference>
<evidence type="ECO:0000256" key="4">
    <source>
        <dbReference type="ARBA" id="ARBA00023180"/>
    </source>
</evidence>
<accession>A0AAE0SN86</accession>
<feature type="glycosylation site" description="N-linked (GlcNAc...) asparagine; partial" evidence="5">
    <location>
        <position position="22"/>
    </location>
</feature>
<comment type="caution">
    <text evidence="6">Lacks conserved residue(s) required for the propagation of feature annotation.</text>
</comment>
<evidence type="ECO:0000256" key="6">
    <source>
        <dbReference type="PROSITE-ProRule" id="PRU01355"/>
    </source>
</evidence>
<dbReference type="PANTHER" id="PTHR10514">
    <property type="entry name" value="ANGIOTENSIN-CONVERTING ENZYME"/>
    <property type="match status" value="1"/>
</dbReference>
<gene>
    <name evidence="7" type="ORF">CHS0354_043153</name>
</gene>
<reference evidence="7" key="3">
    <citation type="submission" date="2023-05" db="EMBL/GenBank/DDBJ databases">
        <authorList>
            <person name="Smith C.H."/>
        </authorList>
    </citation>
    <scope>NUCLEOTIDE SEQUENCE</scope>
    <source>
        <strain evidence="7">CHS0354</strain>
        <tissue evidence="7">Mantle</tissue>
    </source>
</reference>
<name>A0AAE0SN86_9BIVA</name>
<dbReference type="GO" id="GO:0008237">
    <property type="term" value="F:metallopeptidase activity"/>
    <property type="evidence" value="ECO:0007669"/>
    <property type="project" value="InterPro"/>
</dbReference>
<evidence type="ECO:0000313" key="7">
    <source>
        <dbReference type="EMBL" id="KAK3595059.1"/>
    </source>
</evidence>
<dbReference type="PROSITE" id="PS52011">
    <property type="entry name" value="PEPTIDASE_M2"/>
    <property type="match status" value="1"/>
</dbReference>
<dbReference type="GO" id="GO:0016020">
    <property type="term" value="C:membrane"/>
    <property type="evidence" value="ECO:0007669"/>
    <property type="project" value="InterPro"/>
</dbReference>
<sequence>MLRLGRSRPWPELLEALTGSRNIDVAPLLEYFRPLSNWLLQETSSYMHNSEWTDECRENYNVPNKAADVL</sequence>
<organism evidence="7 8">
    <name type="scientific">Potamilus streckersoni</name>
    <dbReference type="NCBI Taxonomy" id="2493646"/>
    <lineage>
        <taxon>Eukaryota</taxon>
        <taxon>Metazoa</taxon>
        <taxon>Spiralia</taxon>
        <taxon>Lophotrochozoa</taxon>
        <taxon>Mollusca</taxon>
        <taxon>Bivalvia</taxon>
        <taxon>Autobranchia</taxon>
        <taxon>Heteroconchia</taxon>
        <taxon>Palaeoheterodonta</taxon>
        <taxon>Unionida</taxon>
        <taxon>Unionoidea</taxon>
        <taxon>Unionidae</taxon>
        <taxon>Ambleminae</taxon>
        <taxon>Lampsilini</taxon>
        <taxon>Potamilus</taxon>
    </lineage>
</organism>
<dbReference type="Proteomes" id="UP001195483">
    <property type="component" value="Unassembled WGS sequence"/>
</dbReference>
<dbReference type="AlphaFoldDB" id="A0AAE0SN86"/>
<evidence type="ECO:0000256" key="2">
    <source>
        <dbReference type="ARBA" id="ARBA00022729"/>
    </source>
</evidence>
<feature type="non-terminal residue" evidence="7">
    <location>
        <position position="70"/>
    </location>
</feature>
<dbReference type="Pfam" id="PF01401">
    <property type="entry name" value="Peptidase_M2"/>
    <property type="match status" value="1"/>
</dbReference>
<dbReference type="EMBL" id="JAEAOA010002366">
    <property type="protein sequence ID" value="KAK3595059.1"/>
    <property type="molecule type" value="Genomic_DNA"/>
</dbReference>
<reference evidence="7" key="2">
    <citation type="journal article" date="2021" name="Genome Biol. Evol.">
        <title>Developing a high-quality reference genome for a parasitic bivalve with doubly uniparental inheritance (Bivalvia: Unionida).</title>
        <authorList>
            <person name="Smith C.H."/>
        </authorList>
    </citation>
    <scope>NUCLEOTIDE SEQUENCE</scope>
    <source>
        <strain evidence="7">CHS0354</strain>
        <tissue evidence="7">Mantle</tissue>
    </source>
</reference>